<keyword evidence="1" id="KW-0805">Transcription regulation</keyword>
<dbReference type="PANTHER" id="PTHR30363">
    <property type="entry name" value="HTH-TYPE TRANSCRIPTIONAL REGULATOR SRLR-RELATED"/>
    <property type="match status" value="1"/>
</dbReference>
<dbReference type="Pfam" id="PF08220">
    <property type="entry name" value="HTH_DeoR"/>
    <property type="match status" value="1"/>
</dbReference>
<keyword evidence="2" id="KW-0804">Transcription</keyword>
<evidence type="ECO:0000256" key="1">
    <source>
        <dbReference type="ARBA" id="ARBA00023015"/>
    </source>
</evidence>
<dbReference type="InterPro" id="IPR050313">
    <property type="entry name" value="Carb_Metab_HTH_regulators"/>
</dbReference>
<dbReference type="Gene3D" id="3.40.50.1360">
    <property type="match status" value="1"/>
</dbReference>
<evidence type="ECO:0000256" key="2">
    <source>
        <dbReference type="ARBA" id="ARBA00023163"/>
    </source>
</evidence>
<evidence type="ECO:0000259" key="4">
    <source>
        <dbReference type="PROSITE" id="PS51000"/>
    </source>
</evidence>
<name>A0ABN6XZW1_9MICO</name>
<dbReference type="SMART" id="SM00420">
    <property type="entry name" value="HTH_DEOR"/>
    <property type="match status" value="1"/>
</dbReference>
<dbReference type="Proteomes" id="UP001321486">
    <property type="component" value="Chromosome"/>
</dbReference>
<evidence type="ECO:0000256" key="3">
    <source>
        <dbReference type="SAM" id="MobiDB-lite"/>
    </source>
</evidence>
<dbReference type="PANTHER" id="PTHR30363:SF44">
    <property type="entry name" value="AGA OPERON TRANSCRIPTIONAL REPRESSOR-RELATED"/>
    <property type="match status" value="1"/>
</dbReference>
<dbReference type="RefSeq" id="WP_286346052.1">
    <property type="nucleotide sequence ID" value="NZ_AP027732.1"/>
</dbReference>
<feature type="region of interest" description="Disordered" evidence="3">
    <location>
        <begin position="268"/>
        <end position="288"/>
    </location>
</feature>
<protein>
    <submittedName>
        <fullName evidence="5">D-beta-D-heptose 1-phosphate adenosyltransferase</fullName>
    </submittedName>
</protein>
<accession>A0ABN6XZW1</accession>
<dbReference type="EMBL" id="AP027732">
    <property type="protein sequence ID" value="BDZ49220.1"/>
    <property type="molecule type" value="Genomic_DNA"/>
</dbReference>
<gene>
    <name evidence="5" type="ORF">GCM10025867_14610</name>
</gene>
<dbReference type="InterPro" id="IPR037171">
    <property type="entry name" value="NagB/RpiA_transferase-like"/>
</dbReference>
<sequence length="288" mass="30172">MESSRPEHPAPAAPLAATRRERIVAVVESHGFARTVDLARELGTSEVTIRTDFDALVVAGRLVRVHGGAMSVEQSPVERSFEEVETVRVDAKRAIGARAASLVRDGQCVVLDVGTTTTQIAEALLERTGLIGVTVVTNSLVIALTLEQSVPRFTVVVTGGTLRPLQHSLVNPLAMTVLEGITADIAFIGCTGVDVRHGVTNVNLPETDLKRLMAKTAKRSFIVADGGKMGEAHLGVIGPLASFDGLITAGAEPSMVEGLRAAGITVLEADAPDETAPSEETAPSKETS</sequence>
<dbReference type="SMART" id="SM01134">
    <property type="entry name" value="DeoRC"/>
    <property type="match status" value="1"/>
</dbReference>
<dbReference type="Pfam" id="PF00455">
    <property type="entry name" value="DeoRC"/>
    <property type="match status" value="1"/>
</dbReference>
<feature type="domain" description="HTH deoR-type" evidence="4">
    <location>
        <begin position="16"/>
        <end position="71"/>
    </location>
</feature>
<dbReference type="SUPFAM" id="SSF100950">
    <property type="entry name" value="NagB/RpiA/CoA transferase-like"/>
    <property type="match status" value="1"/>
</dbReference>
<dbReference type="InterPro" id="IPR014036">
    <property type="entry name" value="DeoR-like_C"/>
</dbReference>
<dbReference type="SUPFAM" id="SSF46785">
    <property type="entry name" value="Winged helix' DNA-binding domain"/>
    <property type="match status" value="1"/>
</dbReference>
<evidence type="ECO:0000313" key="5">
    <source>
        <dbReference type="EMBL" id="BDZ49220.1"/>
    </source>
</evidence>
<dbReference type="PROSITE" id="PS51000">
    <property type="entry name" value="HTH_DEOR_2"/>
    <property type="match status" value="1"/>
</dbReference>
<proteinExistence type="predicted"/>
<organism evidence="5 6">
    <name type="scientific">Frondihabitans sucicola</name>
    <dbReference type="NCBI Taxonomy" id="1268041"/>
    <lineage>
        <taxon>Bacteria</taxon>
        <taxon>Bacillati</taxon>
        <taxon>Actinomycetota</taxon>
        <taxon>Actinomycetes</taxon>
        <taxon>Micrococcales</taxon>
        <taxon>Microbacteriaceae</taxon>
        <taxon>Frondihabitans</taxon>
    </lineage>
</organism>
<dbReference type="InterPro" id="IPR001034">
    <property type="entry name" value="DeoR_HTH"/>
</dbReference>
<keyword evidence="6" id="KW-1185">Reference proteome</keyword>
<dbReference type="InterPro" id="IPR036390">
    <property type="entry name" value="WH_DNA-bd_sf"/>
</dbReference>
<evidence type="ECO:0000313" key="6">
    <source>
        <dbReference type="Proteomes" id="UP001321486"/>
    </source>
</evidence>
<reference evidence="6" key="1">
    <citation type="journal article" date="2019" name="Int. J. Syst. Evol. Microbiol.">
        <title>The Global Catalogue of Microorganisms (GCM) 10K type strain sequencing project: providing services to taxonomists for standard genome sequencing and annotation.</title>
        <authorList>
            <consortium name="The Broad Institute Genomics Platform"/>
            <consortium name="The Broad Institute Genome Sequencing Center for Infectious Disease"/>
            <person name="Wu L."/>
            <person name="Ma J."/>
        </authorList>
    </citation>
    <scope>NUCLEOTIDE SEQUENCE [LARGE SCALE GENOMIC DNA]</scope>
    <source>
        <strain evidence="6">NBRC 108728</strain>
    </source>
</reference>